<keyword evidence="4" id="KW-1185">Reference proteome</keyword>
<feature type="transmembrane region" description="Helical" evidence="2">
    <location>
        <begin position="93"/>
        <end position="112"/>
    </location>
</feature>
<feature type="region of interest" description="Disordered" evidence="1">
    <location>
        <begin position="1"/>
        <end position="25"/>
    </location>
</feature>
<accession>A0ABZ0JQU5</accession>
<dbReference type="RefSeq" id="WP_317844654.1">
    <property type="nucleotide sequence ID" value="NZ_CP126170.1"/>
</dbReference>
<keyword evidence="2" id="KW-1133">Transmembrane helix</keyword>
<feature type="transmembrane region" description="Helical" evidence="2">
    <location>
        <begin position="118"/>
        <end position="137"/>
    </location>
</feature>
<dbReference type="Proteomes" id="UP001302020">
    <property type="component" value="Chromosome"/>
</dbReference>
<evidence type="ECO:0000313" key="3">
    <source>
        <dbReference type="EMBL" id="WOS41698.1"/>
    </source>
</evidence>
<dbReference type="EMBL" id="CP126172">
    <property type="protein sequence ID" value="WOS41698.1"/>
    <property type="molecule type" value="Genomic_DNA"/>
</dbReference>
<evidence type="ECO:0000313" key="4">
    <source>
        <dbReference type="Proteomes" id="UP001302020"/>
    </source>
</evidence>
<keyword evidence="2" id="KW-0472">Membrane</keyword>
<sequence>MTDPMPELPEETGAKPAETSVTKEDKRAWAGIARDLTSEELASPGAQKLLLDDLERLYRENSLIASLRDSLHAEKLENCRLNANLGTKKSIEIMSMAMSNVGALLVGFGPFAWDSIKLVTFVCVLLGIGLVVAGFMTQKIPK</sequence>
<evidence type="ECO:0000256" key="2">
    <source>
        <dbReference type="SAM" id="Phobius"/>
    </source>
</evidence>
<protein>
    <recommendedName>
        <fullName evidence="5">DUF2335 domain-containing protein</fullName>
    </recommendedName>
</protein>
<evidence type="ECO:0000256" key="1">
    <source>
        <dbReference type="SAM" id="MobiDB-lite"/>
    </source>
</evidence>
<reference evidence="3 4" key="1">
    <citation type="submission" date="2023-05" db="EMBL/GenBank/DDBJ databases">
        <title>Xanthomonas rydalmerenesis sp. nov., a novel Xanthomonas species isolated from Fragaria x ananassa.</title>
        <authorList>
            <person name="McKnight D.J.E."/>
            <person name="Wong-Bajracharya J."/>
            <person name="Okoh E.B."/>
            <person name="Snijders F."/>
            <person name="Lidbetter F."/>
            <person name="Webster J."/>
            <person name="Djordjevic S.P."/>
            <person name="Bogema D.R."/>
            <person name="Chapman T.A."/>
        </authorList>
    </citation>
    <scope>NUCLEOTIDE SEQUENCE [LARGE SCALE GENOMIC DNA]</scope>
    <source>
        <strain evidence="3 4">DAR34883</strain>
    </source>
</reference>
<evidence type="ECO:0008006" key="5">
    <source>
        <dbReference type="Google" id="ProtNLM"/>
    </source>
</evidence>
<organism evidence="3 4">
    <name type="scientific">Xanthomonas rydalmerensis</name>
    <dbReference type="NCBI Taxonomy" id="3046274"/>
    <lineage>
        <taxon>Bacteria</taxon>
        <taxon>Pseudomonadati</taxon>
        <taxon>Pseudomonadota</taxon>
        <taxon>Gammaproteobacteria</taxon>
        <taxon>Lysobacterales</taxon>
        <taxon>Lysobacteraceae</taxon>
        <taxon>Xanthomonas</taxon>
    </lineage>
</organism>
<keyword evidence="2" id="KW-0812">Transmembrane</keyword>
<gene>
    <name evidence="3" type="ORF">QN243_04335</name>
</gene>
<proteinExistence type="predicted"/>
<name>A0ABZ0JQU5_9XANT</name>